<dbReference type="Gene3D" id="1.10.287.3510">
    <property type="match status" value="1"/>
</dbReference>
<dbReference type="AlphaFoldDB" id="S5TMJ1"/>
<feature type="transmembrane region" description="Helical" evidence="1">
    <location>
        <begin position="43"/>
        <end position="70"/>
    </location>
</feature>
<protein>
    <submittedName>
        <fullName evidence="2">NADH dehydrogenase subunit 4L</fullName>
    </submittedName>
</protein>
<evidence type="ECO:0000256" key="1">
    <source>
        <dbReference type="SAM" id="Phobius"/>
    </source>
</evidence>
<gene>
    <name evidence="2" type="primary">nad4L</name>
</gene>
<name>S5TMJ1_9ASCO</name>
<sequence>MEFILLILAVIGLNIIDIYIMLELLIIGCTIDNIWISSIDNDMVGLLYSLLQIIISGIESAIGLAIFVGYNKLRGSDDILISL</sequence>
<keyword evidence="1" id="KW-0472">Membrane</keyword>
<keyword evidence="1" id="KW-1133">Transmembrane helix</keyword>
<dbReference type="EMBL" id="KC993173">
    <property type="protein sequence ID" value="AGS44040.1"/>
    <property type="molecule type" value="Genomic_DNA"/>
</dbReference>
<evidence type="ECO:0000313" key="2">
    <source>
        <dbReference type="EMBL" id="AGS44040.1"/>
    </source>
</evidence>
<keyword evidence="2" id="KW-0496">Mitochondrion</keyword>
<geneLocation type="mitochondrion" evidence="2"/>
<accession>S5TMJ1</accession>
<proteinExistence type="predicted"/>
<keyword evidence="1" id="KW-0812">Transmembrane</keyword>
<organism evidence="2">
    <name type="scientific">Ogataea polymorpha</name>
    <dbReference type="NCBI Taxonomy" id="460523"/>
    <lineage>
        <taxon>Eukaryota</taxon>
        <taxon>Fungi</taxon>
        <taxon>Dikarya</taxon>
        <taxon>Ascomycota</taxon>
        <taxon>Saccharomycotina</taxon>
        <taxon>Pichiomycetes</taxon>
        <taxon>Pichiales</taxon>
        <taxon>Pichiaceae</taxon>
        <taxon>Ogataea</taxon>
    </lineage>
</organism>
<feature type="transmembrane region" description="Helical" evidence="1">
    <location>
        <begin position="6"/>
        <end position="31"/>
    </location>
</feature>
<reference evidence="2" key="1">
    <citation type="submission" date="2013-04" db="EMBL/GenBank/DDBJ databases">
        <authorList>
            <person name="Hegedusova E."/>
            <person name="Brejova B."/>
            <person name="Nosek J."/>
        </authorList>
    </citation>
    <scope>NUCLEOTIDE SEQUENCE</scope>
    <source>
        <strain evidence="2">NCAIM Y.01608</strain>
    </source>
</reference>